<dbReference type="CDD" id="cd00096">
    <property type="entry name" value="Ig"/>
    <property type="match status" value="15"/>
</dbReference>
<feature type="compositionally biased region" description="Low complexity" evidence="9">
    <location>
        <begin position="5624"/>
        <end position="5633"/>
    </location>
</feature>
<dbReference type="FunFam" id="2.60.40.10:FF:000050">
    <property type="entry name" value="Titin isoform B"/>
    <property type="match status" value="1"/>
</dbReference>
<keyword evidence="6" id="KW-1015">Disulfide bond</keyword>
<name>A0AAD6AFK6_9TELE</name>
<feature type="domain" description="Ig-like" evidence="10">
    <location>
        <begin position="4138"/>
        <end position="4227"/>
    </location>
</feature>
<feature type="domain" description="Ig-like" evidence="10">
    <location>
        <begin position="3391"/>
        <end position="3479"/>
    </location>
</feature>
<feature type="domain" description="Ig-like" evidence="10">
    <location>
        <begin position="5046"/>
        <end position="5134"/>
    </location>
</feature>
<feature type="domain" description="Ig-like" evidence="10">
    <location>
        <begin position="5359"/>
        <end position="5431"/>
    </location>
</feature>
<dbReference type="InterPro" id="IPR003598">
    <property type="entry name" value="Ig_sub2"/>
</dbReference>
<dbReference type="GO" id="GO:0060298">
    <property type="term" value="P:positive regulation of sarcomere organization"/>
    <property type="evidence" value="ECO:0007669"/>
    <property type="project" value="UniProtKB-ARBA"/>
</dbReference>
<dbReference type="InterPro" id="IPR013106">
    <property type="entry name" value="Ig_V-set"/>
</dbReference>
<feature type="compositionally biased region" description="Low complexity" evidence="9">
    <location>
        <begin position="2026"/>
        <end position="2036"/>
    </location>
</feature>
<feature type="region of interest" description="Disordered" evidence="9">
    <location>
        <begin position="1533"/>
        <end position="1563"/>
    </location>
</feature>
<evidence type="ECO:0000256" key="3">
    <source>
        <dbReference type="ARBA" id="ARBA00006692"/>
    </source>
</evidence>
<dbReference type="GO" id="GO:0045989">
    <property type="term" value="P:positive regulation of striated muscle contraction"/>
    <property type="evidence" value="ECO:0007669"/>
    <property type="project" value="UniProtKB-ARBA"/>
</dbReference>
<dbReference type="PROSITE" id="PS50835">
    <property type="entry name" value="IG_LIKE"/>
    <property type="match status" value="41"/>
</dbReference>
<feature type="domain" description="Ig-like" evidence="10">
    <location>
        <begin position="2087"/>
        <end position="2164"/>
    </location>
</feature>
<proteinExistence type="inferred from homology"/>
<evidence type="ECO:0000256" key="1">
    <source>
        <dbReference type="ARBA" id="ARBA00004123"/>
    </source>
</evidence>
<evidence type="ECO:0000256" key="9">
    <source>
        <dbReference type="SAM" id="MobiDB-lite"/>
    </source>
</evidence>
<dbReference type="InterPro" id="IPR036179">
    <property type="entry name" value="Ig-like_dom_sf"/>
</dbReference>
<dbReference type="SMART" id="SM00406">
    <property type="entry name" value="IGv"/>
    <property type="match status" value="10"/>
</dbReference>
<dbReference type="Gene3D" id="6.10.250.1010">
    <property type="match status" value="5"/>
</dbReference>
<feature type="compositionally biased region" description="Basic and acidic residues" evidence="9">
    <location>
        <begin position="2011"/>
        <end position="2025"/>
    </location>
</feature>
<dbReference type="InterPro" id="IPR013098">
    <property type="entry name" value="Ig_I-set"/>
</dbReference>
<feature type="domain" description="Ig-like" evidence="10">
    <location>
        <begin position="4045"/>
        <end position="4133"/>
    </location>
</feature>
<feature type="domain" description="Ig-like" evidence="10">
    <location>
        <begin position="223"/>
        <end position="309"/>
    </location>
</feature>
<dbReference type="FunFam" id="2.60.40.10:FF:000107">
    <property type="entry name" value="Myosin, light chain kinase a"/>
    <property type="match status" value="2"/>
</dbReference>
<feature type="region of interest" description="Disordered" evidence="9">
    <location>
        <begin position="5620"/>
        <end position="5662"/>
    </location>
</feature>
<keyword evidence="8" id="KW-0393">Immunoglobulin domain</keyword>
<feature type="domain" description="Ig-like" evidence="10">
    <location>
        <begin position="4760"/>
        <end position="4850"/>
    </location>
</feature>
<reference evidence="11" key="1">
    <citation type="submission" date="2022-11" db="EMBL/GenBank/DDBJ databases">
        <title>Chromosome-level genome of Pogonophryne albipinna.</title>
        <authorList>
            <person name="Jo E."/>
        </authorList>
    </citation>
    <scope>NUCLEOTIDE SEQUENCE</scope>
    <source>
        <strain evidence="11">SGF0006</strain>
        <tissue evidence="11">Muscle</tissue>
    </source>
</reference>
<dbReference type="GO" id="GO:0003007">
    <property type="term" value="P:heart morphogenesis"/>
    <property type="evidence" value="ECO:0007669"/>
    <property type="project" value="UniProtKB-ARBA"/>
</dbReference>
<dbReference type="FunFam" id="2.60.40.10:FF:000425">
    <property type="entry name" value="Myosin light chain kinase"/>
    <property type="match status" value="4"/>
</dbReference>
<feature type="compositionally biased region" description="Basic and acidic residues" evidence="9">
    <location>
        <begin position="1"/>
        <end position="34"/>
    </location>
</feature>
<feature type="domain" description="Ig-like" evidence="10">
    <location>
        <begin position="2732"/>
        <end position="2821"/>
    </location>
</feature>
<feature type="domain" description="Ig-like" evidence="10">
    <location>
        <begin position="3015"/>
        <end position="3104"/>
    </location>
</feature>
<feature type="domain" description="Ig-like" evidence="10">
    <location>
        <begin position="4418"/>
        <end position="4502"/>
    </location>
</feature>
<feature type="domain" description="Ig-like" evidence="10">
    <location>
        <begin position="992"/>
        <end position="1082"/>
    </location>
</feature>
<keyword evidence="7" id="KW-0539">Nucleus</keyword>
<evidence type="ECO:0000256" key="2">
    <source>
        <dbReference type="ARBA" id="ARBA00004496"/>
    </source>
</evidence>
<evidence type="ECO:0000256" key="4">
    <source>
        <dbReference type="ARBA" id="ARBA00022490"/>
    </source>
</evidence>
<feature type="domain" description="Ig-like" evidence="10">
    <location>
        <begin position="4325"/>
        <end position="4414"/>
    </location>
</feature>
<feature type="domain" description="Ig-like" evidence="10">
    <location>
        <begin position="5150"/>
        <end position="5253"/>
    </location>
</feature>
<feature type="domain" description="Ig-like" evidence="10">
    <location>
        <begin position="652"/>
        <end position="740"/>
    </location>
</feature>
<gene>
    <name evidence="11" type="ORF">JOQ06_014149</name>
</gene>
<feature type="region of interest" description="Disordered" evidence="9">
    <location>
        <begin position="5695"/>
        <end position="6079"/>
    </location>
</feature>
<dbReference type="GO" id="GO:0005737">
    <property type="term" value="C:cytoplasm"/>
    <property type="evidence" value="ECO:0007669"/>
    <property type="project" value="UniProtKB-SubCell"/>
</dbReference>
<feature type="compositionally biased region" description="Basic and acidic residues" evidence="9">
    <location>
        <begin position="41"/>
        <end position="54"/>
    </location>
</feature>
<dbReference type="SMART" id="SM00409">
    <property type="entry name" value="IG"/>
    <property type="match status" value="43"/>
</dbReference>
<dbReference type="SUPFAM" id="SSF48726">
    <property type="entry name" value="Immunoglobulin"/>
    <property type="match status" value="44"/>
</dbReference>
<dbReference type="Gene3D" id="2.60.40.10">
    <property type="entry name" value="Immunoglobulins"/>
    <property type="match status" value="44"/>
</dbReference>
<dbReference type="PANTHER" id="PTHR47633:SF3">
    <property type="entry name" value="STRIATED MUSCLE PREFERENTIALLY EXPRESSED PROTEIN KINASE"/>
    <property type="match status" value="1"/>
</dbReference>
<keyword evidence="12" id="KW-1185">Reference proteome</keyword>
<evidence type="ECO:0000313" key="12">
    <source>
        <dbReference type="Proteomes" id="UP001219934"/>
    </source>
</evidence>
<evidence type="ECO:0000256" key="5">
    <source>
        <dbReference type="ARBA" id="ARBA00022737"/>
    </source>
</evidence>
<feature type="domain" description="Ig-like" evidence="10">
    <location>
        <begin position="2451"/>
        <end position="2541"/>
    </location>
</feature>
<evidence type="ECO:0000256" key="6">
    <source>
        <dbReference type="ARBA" id="ARBA00023157"/>
    </source>
</evidence>
<accession>A0AAD6AFK6</accession>
<feature type="domain" description="Ig-like" evidence="10">
    <location>
        <begin position="509"/>
        <end position="596"/>
    </location>
</feature>
<dbReference type="Pfam" id="PF07679">
    <property type="entry name" value="I-set"/>
    <property type="match status" value="43"/>
</dbReference>
<dbReference type="FunFam" id="2.60.40.10:FF:002522">
    <property type="entry name" value="Titin b"/>
    <property type="match status" value="1"/>
</dbReference>
<feature type="compositionally biased region" description="Basic and acidic residues" evidence="9">
    <location>
        <begin position="758"/>
        <end position="780"/>
    </location>
</feature>
<feature type="domain" description="Ig-like" evidence="10">
    <location>
        <begin position="408"/>
        <end position="496"/>
    </location>
</feature>
<feature type="domain" description="Ig-like" evidence="10">
    <location>
        <begin position="2171"/>
        <end position="2261"/>
    </location>
</feature>
<dbReference type="FunFam" id="2.60.40.10:FF:001272">
    <property type="entry name" value="titin isoform X1"/>
    <property type="match status" value="1"/>
</dbReference>
<feature type="domain" description="Ig-like" evidence="10">
    <location>
        <begin position="5467"/>
        <end position="5564"/>
    </location>
</feature>
<feature type="region of interest" description="Disordered" evidence="9">
    <location>
        <begin position="1"/>
        <end position="54"/>
    </location>
</feature>
<feature type="domain" description="Ig-like" evidence="10">
    <location>
        <begin position="3856"/>
        <end position="3933"/>
    </location>
</feature>
<feature type="domain" description="Ig-like" evidence="10">
    <location>
        <begin position="4949"/>
        <end position="5040"/>
    </location>
</feature>
<feature type="domain" description="Ig-like" evidence="10">
    <location>
        <begin position="2922"/>
        <end position="3006"/>
    </location>
</feature>
<evidence type="ECO:0000313" key="11">
    <source>
        <dbReference type="EMBL" id="KAJ4923665.1"/>
    </source>
</evidence>
<organism evidence="11 12">
    <name type="scientific">Pogonophryne albipinna</name>
    <dbReference type="NCBI Taxonomy" id="1090488"/>
    <lineage>
        <taxon>Eukaryota</taxon>
        <taxon>Metazoa</taxon>
        <taxon>Chordata</taxon>
        <taxon>Craniata</taxon>
        <taxon>Vertebrata</taxon>
        <taxon>Euteleostomi</taxon>
        <taxon>Actinopterygii</taxon>
        <taxon>Neopterygii</taxon>
        <taxon>Teleostei</taxon>
        <taxon>Neoteleostei</taxon>
        <taxon>Acanthomorphata</taxon>
        <taxon>Eupercaria</taxon>
        <taxon>Perciformes</taxon>
        <taxon>Notothenioidei</taxon>
        <taxon>Pogonophryne</taxon>
    </lineage>
</organism>
<dbReference type="GO" id="GO:0005634">
    <property type="term" value="C:nucleus"/>
    <property type="evidence" value="ECO:0007669"/>
    <property type="project" value="UniProtKB-SubCell"/>
</dbReference>
<feature type="compositionally biased region" description="Basic and acidic residues" evidence="9">
    <location>
        <begin position="5643"/>
        <end position="5662"/>
    </location>
</feature>
<feature type="domain" description="Ig-like" evidence="10">
    <location>
        <begin position="3202"/>
        <end position="3298"/>
    </location>
</feature>
<feature type="region of interest" description="Disordered" evidence="9">
    <location>
        <begin position="757"/>
        <end position="789"/>
    </location>
</feature>
<comment type="subcellular location">
    <subcellularLocation>
        <location evidence="2">Cytoplasm</location>
    </subcellularLocation>
    <subcellularLocation>
        <location evidence="1">Nucleus</location>
    </subcellularLocation>
</comment>
<feature type="domain" description="Ig-like" evidence="10">
    <location>
        <begin position="4503"/>
        <end position="4593"/>
    </location>
</feature>
<feature type="domain" description="Ig-like" evidence="10">
    <location>
        <begin position="4232"/>
        <end position="4320"/>
    </location>
</feature>
<feature type="domain" description="Ig-like" evidence="10">
    <location>
        <begin position="2279"/>
        <end position="2354"/>
    </location>
</feature>
<dbReference type="Proteomes" id="UP001219934">
    <property type="component" value="Unassembled WGS sequence"/>
</dbReference>
<dbReference type="FunFam" id="2.60.40.10:FF:000800">
    <property type="entry name" value="Cardiac titin"/>
    <property type="match status" value="1"/>
</dbReference>
<feature type="domain" description="Ig-like" evidence="10">
    <location>
        <begin position="3109"/>
        <end position="3197"/>
    </location>
</feature>
<feature type="domain" description="Ig-like" evidence="10">
    <location>
        <begin position="2546"/>
        <end position="2633"/>
    </location>
</feature>
<evidence type="ECO:0000256" key="8">
    <source>
        <dbReference type="ARBA" id="ARBA00023319"/>
    </source>
</evidence>
<dbReference type="GO" id="GO:0004674">
    <property type="term" value="F:protein serine/threonine kinase activity"/>
    <property type="evidence" value="ECO:0007669"/>
    <property type="project" value="UniProtKB-KW"/>
</dbReference>
<keyword evidence="5" id="KW-0677">Repeat</keyword>
<feature type="domain" description="Ig-like" evidence="10">
    <location>
        <begin position="3299"/>
        <end position="3383"/>
    </location>
</feature>
<dbReference type="PANTHER" id="PTHR47633">
    <property type="entry name" value="IMMUNOGLOBULIN"/>
    <property type="match status" value="1"/>
</dbReference>
<dbReference type="InterPro" id="IPR007110">
    <property type="entry name" value="Ig-like_dom"/>
</dbReference>
<comment type="similarity">
    <text evidence="3">Belongs to the protein kinase superfamily. CAMK Ser/Thr protein kinase family.</text>
</comment>
<feature type="domain" description="Ig-like" evidence="10">
    <location>
        <begin position="2829"/>
        <end position="2917"/>
    </location>
</feature>
<keyword evidence="4" id="KW-0963">Cytoplasm</keyword>
<feature type="domain" description="Ig-like" evidence="10">
    <location>
        <begin position="2639"/>
        <end position="2728"/>
    </location>
</feature>
<protein>
    <recommendedName>
        <fullName evidence="10">Ig-like domain-containing protein</fullName>
    </recommendedName>
</protein>
<dbReference type="EMBL" id="JAPTMU010000026">
    <property type="protein sequence ID" value="KAJ4923665.1"/>
    <property type="molecule type" value="Genomic_DNA"/>
</dbReference>
<comment type="caution">
    <text evidence="11">The sequence shown here is derived from an EMBL/GenBank/DDBJ whole genome shotgun (WGS) entry which is preliminary data.</text>
</comment>
<dbReference type="InterPro" id="IPR003599">
    <property type="entry name" value="Ig_sub"/>
</dbReference>
<feature type="compositionally biased region" description="Basic and acidic residues" evidence="9">
    <location>
        <begin position="5719"/>
        <end position="6043"/>
    </location>
</feature>
<dbReference type="SMART" id="SM00408">
    <property type="entry name" value="IGc2"/>
    <property type="match status" value="41"/>
</dbReference>
<dbReference type="GO" id="GO:0055013">
    <property type="term" value="P:cardiac muscle cell development"/>
    <property type="evidence" value="ECO:0007669"/>
    <property type="project" value="UniProtKB-ARBA"/>
</dbReference>
<feature type="domain" description="Ig-like" evidence="10">
    <location>
        <begin position="3577"/>
        <end position="3666"/>
    </location>
</feature>
<feature type="compositionally biased region" description="Basic and acidic residues" evidence="9">
    <location>
        <begin position="1539"/>
        <end position="1553"/>
    </location>
</feature>
<feature type="domain" description="Ig-like" evidence="10">
    <location>
        <begin position="3952"/>
        <end position="4040"/>
    </location>
</feature>
<dbReference type="InterPro" id="IPR013783">
    <property type="entry name" value="Ig-like_fold"/>
</dbReference>
<feature type="domain" description="Ig-like" evidence="10">
    <location>
        <begin position="2359"/>
        <end position="2449"/>
    </location>
</feature>
<feature type="domain" description="Ig-like" evidence="10">
    <location>
        <begin position="1104"/>
        <end position="1195"/>
    </location>
</feature>
<feature type="domain" description="Ig-like" evidence="10">
    <location>
        <begin position="4596"/>
        <end position="4682"/>
    </location>
</feature>
<feature type="region of interest" description="Disordered" evidence="9">
    <location>
        <begin position="2011"/>
        <end position="2037"/>
    </location>
</feature>
<evidence type="ECO:0000256" key="7">
    <source>
        <dbReference type="ARBA" id="ARBA00023242"/>
    </source>
</evidence>
<dbReference type="FunFam" id="2.60.40.10:FF:000022">
    <property type="entry name" value="Cardiac titin"/>
    <property type="match status" value="30"/>
</dbReference>
<evidence type="ECO:0000259" key="10">
    <source>
        <dbReference type="PROSITE" id="PS50835"/>
    </source>
</evidence>
<feature type="region of interest" description="Disordered" evidence="9">
    <location>
        <begin position="1619"/>
        <end position="1642"/>
    </location>
</feature>
<sequence length="6079" mass="669396">MQEQRNRDAGVEMQEQRNRDAGVEMQEQRNRDAGVEMQQQRNRDAGAEMQEQRCRDAGAEMQEQRCRSRDAAAEKQRCRDAGAEMQRCRSRDAGAEMQEQRCSSRETEMQRCRSRDAEMQEQRCRNRDAGAEMQRSILISTMLHDLNAQEKDTVTFEVTVNNENVTYKWLKNGVEIRSTDRCQARCKQLTHMLSIRNVHGGDSAAYSFSAGSATTTAKLHVEARVVEFTKHLKDMKITEKKRATFECEVSEPNVQVMWIKDGQELEMCDRYKITSDKFAHQLLLQSVRLSDAGEYTAVAGSSMSKASLGVLGRDIKISEPASRDITVLEKQRATFELEVNEDEVEGRWLRNGVEIQFSVEQRFNYVCIRRIHRLTVTETFRSDAGEYTFIAGKNRTTMNIRVRLPEPPQIERQMQPQTVSSGRSVRFTVQVSGLPMPTVSWYKDSQMLITDSKCKILHDENEHTLMLLDVFPEDAAVYSCAARNDFGEAMSSATLTVEVQETVSRVSAPVLKAPMRDLLVAEGFLAQFQCTVSGEDLQVSWFYGDREVRDSDIFRMSRSGETYQLDISKTLSKHEGEYSCMASNAAGRVTCAATLNIDDGTALASVMIGGSVSQSVFTETLSESSSLSWRTVEMQSSVEMSSESSFQTSARPRLLVEMSDVQVQSGEMAEFSCLVEGQPFTGVAWDHNGHSVVDCERVRSSQSGRLLSLVIQGVGVLDQGLYCCTTANQHGQNSCSAQLTVEAKEANLKAETSIPIDSVRKVSQTDRGSRDLPEPDKPEEAESPGEFPPYSLIKQMHFPDILPQDKRGSPDFLIKLPPELLRSPHSAPLCCVTMGLPTPFVIWLYKRLSVEDSVSFSVKHDGPLCRVNVKTVGPTFKQSGSKVTKGWHLHAFGPSALSASLWPFTLLSHTASRDSLLHSGPGGSLVTAEEQKPGAQVRDDLKAFSSSTLVVEEETWDSYNTGLKLPDKTRTLELKPDSKRFSSSLEKKKEKPVFLSKLSPAAVTIGETARFTVTVSGFPKPVVQWLHKGHTITSSPVYTLVHERDEYSLVINRVQREFEGEYVCTVSNRFGQSTCTSYLHVEVKEPEKQDRVDRKRFVSAGNPPEFTKAIESQQLSEGGQAFFRYVVTGDPFPSVQWFKGSLHIQPGGFCIIVNNPDGSGFINIKGVKLEHSGVYTCKASNHHGEASCSAELLVSTAQKTKGLKISMTEQTTESRLYQKRTLSDQMIYTISTEDRQIIPSEEVGTLRELDISAATLHREQITQQAAVLQAHHIQERVSVAPTHPPQVSAVPVKQLHMATFLSSVQERQKITEQHSERILSPEIIELQPAKERLTKLMSATSQQVLPLSSVRAEALTDRVPEQVSTGIEARQLVSGHQVDTHLPILDETLGVTLRPEEERSFRVTEGVKILYSAQSAGQLPVTERHSELLPALDAAFQPLIEKEQSKPVVAPMSETRLALSKEQEFKIHRPDQESITPHKDFLYKSAVSAEEKYQLQGEQAGRLPGLDSSVNLQPQQEGERLLNLQVISDQDVLQSEGRFSSERPPVEQAEARKSPTVLHSVTEEDHRTAVCEASSEFSAKTAVVSIQPKKESPPTKYLQSVHSLSVLPKEGIITVSKPDQQVAAQKQEKARKHAASSEERREITADYHSDLDVSVTGVQTQLRTEPQPLNILMVSCQQMALPKETPIITDVQQQRALVQKEDCWNIKQYLNVTDTHSLEEGHTDNIQADEKCKPAMKVEPKIPKKTIFIEEKAVATESCTILEAAEQDFAVQIQEGQSVRQSVLLEEKQVIMGEQSSEIHKSEASIVSVLTQPEGPLFVHECQDALTLPKELNFIIQIPKASSLNIRRQLRDALQSAVASDQLVLLADVVGRLEAVQVQEVKVQREPKRASSTYLITSPGVPMEITVSFEGQYPQTADLRSELQVALHALVFQEQQSLTSEQPGTMQIDKPQKVLLSSASSREVLSSVVDTKVLAESAVGFPPNVSQSAAVKTEASASFQSVTVQSRTEVHESRQVSRNTVRSERTAGAAEATRTGPMGQIPAEHLVDVSVHRETREEYLSEAVMISESSDSLADYPVVVSSLEDVCVEENGKAVFTATIKYVAKVNWLFNGKLLKSGKEFKCSADQDTYTLVIHKVVKERHQGEFVCEAENEAGRTTTSSRLTVVSRVKPVFRHRIAPVEINTGNIAKFECETEDAPNVSFKWFKDGQPIKEGDKYRIISRFRTSSLELLSPNREDSGQYSCKATNQHGSDECSASLKVTELLSNRQVLVQNQTVFVGKRALIQCEVTGSAPLNVVWLKDSQALPKVPTHYQMSCEKNKHTLEITRLEPSDRGLYVCQLSNSVGSAESSMELRVVDKPSFVQPLGPMAAVVGAPLHLEAQVDEDTGVTVSWTRDGRKVHQSPDCKLSFEDKTVTLDIQKTTLRDCGNYVCTVTNEAGSASCSTSVKVQEPPVFVKRLEASSAWRQGSTARLQCSVKGSPELHTSWFFNNSQLSAGGRYKISLKDGVTTLEIKDVTLSDSGNFTCEVLNESGCESCSTKVTVKEPPSFRKEPPSLEAVRGSVAVLECEISGSAPFEVSWKKNKKRLSTDKKYRILSQGALSSLEIHSFESADAGEYECVVSNEVGSVTAKSLAKQREPPMFSKRIESATAVLGNTVKLQGSLKGSTPITVKWMKDSELLRDDDPTVKMIFENNVACISFSSCDIKHGGKYTCLAENEAGQQKCEAVLTIQEPASIIERAASISVSTGDSATLECTITGSPELTVKWFKDGKEVISGRKYKMSVKENTAVLKILSADKGDSSEYRMEVSNKVGKDECSSSVTVLDRAVPPSFTKALKKVDGSVGSNVTLECRLAGSQPMVVNWFKDDKEIHSHGKYKVDFTEIKASVMITGLTLSDGGVYTCRAANGAGQKETIGTLSIREPPVFTVRPESQDASLGSHVVIKSAFTGSAPLVVKWFREEKEVFTGGKCFIKKDSSSSSLELQSVKPSDSAKYTCQVSNDAGKVDFTAVLFVTEAPTFTMKLEPSQLLKTGQPLKLSCKVQGTPVIAIKWFKNGSEICADRRHSMSFESSVASLEVDSCSVQDSGEFVCTASSEAGSDQCSTSVTVQDPPEFVRSFESAELVKGADIFLEGLVSGSPPYEINCFLNEKLIRNDQRHKVSVEKDTVTLHISKCEMADAGTYRCSVTNDVGETSCSCQISLKEPPSFIERLEDMSCMVGSELTMKCLLSGSLPMTLCWIKDDIELSEDEHIKMSYETQRAELVLRNAQISHGGKYVCQAQNRAGTQRCATMLIVTEPASISEQASSVSVTQGDPARLECRFSGTKPLRCRWMKAGQELTSGRRFRIQSSDCSSVLCFSKTELRDSGEYCFQVSNASGCSSCEAAVTILDQIFPPSFTRGLTETEAIRGSFAHLECLVSGSLPMTVQWFREEEEVRSDDKHKCSFYENVAFLEISGVDSTDSGSYTCMASNRAGSERCSGAVVVKDPPCIFEKPESMSVLPGSTVRFHVGVSGTPPLTIKWFTNRKEMISSADRSVVRHTSSSSLELLSAKASDSGEYVCEIQNAVGATSCRATLSVKEPPFFIDKPEGVSVVRVGGNQVFECQVGGSPPISVRWFRDGAEIHQSVKHQTAFKNSAATLEIREVSELDGGKYFCEASNEAGTESCSVELEVREPPWFVAELTSLEVVQCSPAVFACKVGGSSPFKVTWFKDKQPIKSSKKYIIADGENVSLQIQDCNAGDSGPYQCMVANEAGSCSSVAVLSLKVLPTFVKKIEHVSTNLGEVALFRCTVEGSQPLCVHWLKDGTWIPEGPQIERVFENKEAVLRIPSCEATHSGGYTCQVVNEAGQVTCFASLLVQEPPTIQEKPEVVKVTCGDPVSLECRVAGTPPIRLRWTKDGRELQSSRKLHLCYENNLSSVSMQTSEQQDGGEYLLEASNSVGTCSCKVLLLVLEEVVPPTFVRKLTNTQAIMGSVVTLQCKAAGSLPMSVEWSKGKDDISKSSRYNLLHAGDTVSLEFKLSGSADTGEYSCKAMNAAGSCVCSAVLTAKVPPRFVAELESQAVTQKSTVLFRSVFEGTSPLTVKWLKDGMELLPGPRCSISREEYSSSVELPAVGMQHSGVYSCHVSNAAGVVNSAAELLVKEPPQFALKLPPTTFVKQSEGYRFECKAIASRSLKMCWYKNDQKITDGDNYRIMFVDSTAYLQLHSTRFADNGVFTCEAHNDAGSLSCSTVLTVQESPSFIKTPSPVEGVKGKEASLHCEVYGTPPFVVHWYKEKRPLKESRKYKMVSGGSSATLHIMKLEQEDAGLYECRVSNNVESATCHTTVSLREKPTFVKKLVDQTVSVGHQLTLSATVRGCEAVTVSWVQDKDHILRDGDNRKITFENNVVTLVVPKADSTTTGKYTCRLSSESGVVESVSQVTVLEPATIVDSPESLNVKSGENVSLEVRVSGSPELNVKWFKDSKVLSAGAKYQTSFTKKVAVLKIHSADKADAGEYKLEITNNVDKLIPPSFIRKLRDTQLVVGKPGQMDCKVAGSAPLTTSWFHNGQEVKSGPNYDISCTDDACKLRVPTICMSNSGKYTCKAVNAAGASETSASMNVTEPPSFVEKPEAKETLPGKNVSFSAKVKGSALLKVKWFRGAKEMQHGRGCEVALKDGVASLVLQKVEKSHAGEYTCQIINNAGKESCPVNLFVKEPVHFVKKLRDVSSEKGKPLLLEVTFAGTPRTNVTWKKDGKLIWASYQYNVTTTDSSCILEVLNADRVEATERPYFVEKMEPVEVCLGEAVTLKCSILGTPDISLAWFRAGGKLRKSDTCSMEFSKGVATLKLTKTTKFDHGEYVCTADNRIGSASASCILTVTEPVRFIKKLEDTTFIVGKPLTLACTYAGSQRVYVTWKKDGKMIWASYQYNVRTTDSVCFLDVLNSDRPEAAGTYTCEMSNKSGTDVCHARVTLERKVPPNFTKSPSESMMDSVGKTVKMEARVSGSQPLSITWYKDSNQIYGSDKYAMSLENNVAVLSVRDSSSSDGGVYSCEASNEAGKASCRVTLNITETGQAPKFDVPLEPVTVNEGEKLSLKCHVTGSPPLNIQWMKDRRELKSSGNTRITFVGGSACLEVSPASKSEAGDYLCKASNATGSNFCKSKVTVRDSGVKVSPPEAAAPAAAAPVKRLDNLFFIEELQTVSATEKGTATFIAKISGDPIPSVKWMKGKWRQITPGGRISIEQKGQDAKMEIREVTKSDSGQYRCVATSKHGEIESSADLEVSKKEEAAGLGDIRTRLKKTPSKQKSPKKEGDFNIVDLLRGHNPKDYEKILQEQGIHDYRAILQAIEFLKREKEMESGKVEVEHGGQVEEEDMARLIQQLEGRVGTEPVSVLEDISDQSAPESQSATFQCRLRINYPEICLTWYKGTQKLEAGDRYDIGSEGERHFLKIKKCSGQDQGNYRVVCGPHISNAKLTVTVFLSTPLWLCLMIKPLSYDPGGSGEQIQFTKSIRSIEVSERHRATFECELGFDNASVAWYKGSWELSESPKYEFRTDGRRHFMTIVNVTAEDEGVYSVIARVDALGEARSSAELFLSGREVGLGSAPQDVPDSLQFPGAACLFVRDSSQSYLYEERTVTGVRQAVGETGEWTETGDVSSVSEVFSSEDQRSSAAFRESEARTTKDEPRRGDADRSAVKLHVGQESLLIFLRCVQSIVVCLFVQPEQKVPRKLSPEPCQPKPSVKPKTTLPEPRPRAEEPKELKTETKEAKTEAKTPQEAPKARVLSELKTSEAPRKMEPETPGKVLEETQRVPEAPKKVPEAQKQVRGEPMKAQEEPKMVPEVPKKVSEEPKKVSEEPKKVPEVPKKVPEVPKKVSEEPKKVSEEPKKVPEVPKKVSEEPKKVSEEPTKVLEAPKKVPEAPKKVPEAPKKVTEAPKKVPEEPKKIPEAPKKVPEAPKKVPEEPKKVPEAPKKVPEEPKKVPELAKKVPEAPKKVPEAPKKVPEAPKKVPEAPKKVPEEPKKVPEEPKKVPEEPKKVPEEPKKVPEEPKKVPEEPKKVPEAPKKVPEAPKKVPEEPQRSPVAHKMVSEPPPQDLETPKQTLPAQKPLQPGRQI</sequence>
<feature type="domain" description="Ig-like" evidence="10">
    <location>
        <begin position="3484"/>
        <end position="3572"/>
    </location>
</feature>
<feature type="domain" description="Ig-like" evidence="10">
    <location>
        <begin position="3671"/>
        <end position="3758"/>
    </location>
</feature>
<feature type="domain" description="Ig-like" evidence="10">
    <location>
        <begin position="4852"/>
        <end position="4942"/>
    </location>
</feature>
<dbReference type="FunFam" id="2.60.40.10:FF:001213">
    <property type="entry name" value="titin isoform X1"/>
    <property type="match status" value="1"/>
</dbReference>
<feature type="domain" description="Ig-like" evidence="10">
    <location>
        <begin position="3763"/>
        <end position="3845"/>
    </location>
</feature>